<dbReference type="GO" id="GO:0007059">
    <property type="term" value="P:chromosome segregation"/>
    <property type="evidence" value="ECO:0007669"/>
    <property type="project" value="TreeGrafter"/>
</dbReference>
<sequence>MRDVLSLSSGPALPEHEIEIEIAAIDVADRLRLVDRDKVAMIAASISESYLHQAIAVASTPGAGNRYVLVDGEHRLEAHKLLGRSTVKAVIRDLTPAERAKHEIHANLIRNELDALDRTIFVGKLADIFEAENADARNGGDRRSKKWREKNQLANLANWSGFNKEAARRTGLAERSVRRARELPPRSPPRSSPSSGAPSSPTTKRSCRLSPRFPPSSSSRWPRPSRSSRSSTSPRPASAPASCRRAARCARRIGRWSSWRPCWRG</sequence>
<dbReference type="Proteomes" id="UP000037822">
    <property type="component" value="Unassembled WGS sequence"/>
</dbReference>
<dbReference type="PANTHER" id="PTHR33375:SF1">
    <property type="entry name" value="CHROMOSOME-PARTITIONING PROTEIN PARB-RELATED"/>
    <property type="match status" value="1"/>
</dbReference>
<dbReference type="InterPro" id="IPR003115">
    <property type="entry name" value="ParB_N"/>
</dbReference>
<dbReference type="GO" id="GO:0005694">
    <property type="term" value="C:chromosome"/>
    <property type="evidence" value="ECO:0007669"/>
    <property type="project" value="TreeGrafter"/>
</dbReference>
<dbReference type="Pfam" id="PF02195">
    <property type="entry name" value="ParB_N"/>
    <property type="match status" value="1"/>
</dbReference>
<dbReference type="PATRIC" id="fig|1526658.3.peg.3901"/>
<dbReference type="PANTHER" id="PTHR33375">
    <property type="entry name" value="CHROMOSOME-PARTITIONING PROTEIN PARB-RELATED"/>
    <property type="match status" value="1"/>
</dbReference>
<dbReference type="Gene3D" id="3.90.1530.10">
    <property type="entry name" value="Conserved hypothetical protein from pyrococcus furiosus pfu- 392566-001, ParB domain"/>
    <property type="match status" value="1"/>
</dbReference>
<proteinExistence type="predicted"/>
<evidence type="ECO:0000259" key="2">
    <source>
        <dbReference type="SMART" id="SM00470"/>
    </source>
</evidence>
<protein>
    <recommendedName>
        <fullName evidence="2">ParB-like N-terminal domain-containing protein</fullName>
    </recommendedName>
</protein>
<keyword evidence="4" id="KW-1185">Reference proteome</keyword>
<dbReference type="InterPro" id="IPR050336">
    <property type="entry name" value="Chromosome_partition/occlusion"/>
</dbReference>
<comment type="caution">
    <text evidence="3">The sequence shown here is derived from an EMBL/GenBank/DDBJ whole genome shotgun (WGS) entry which is preliminary data.</text>
</comment>
<feature type="compositionally biased region" description="Basic and acidic residues" evidence="1">
    <location>
        <begin position="165"/>
        <end position="184"/>
    </location>
</feature>
<evidence type="ECO:0000313" key="3">
    <source>
        <dbReference type="EMBL" id="KPH80555.1"/>
    </source>
</evidence>
<accession>A0A0N1N3J6</accession>
<feature type="region of interest" description="Disordered" evidence="1">
    <location>
        <begin position="165"/>
        <end position="244"/>
    </location>
</feature>
<dbReference type="AlphaFoldDB" id="A0A0N1N3J6"/>
<dbReference type="SUPFAM" id="SSF110849">
    <property type="entry name" value="ParB/Sulfiredoxin"/>
    <property type="match status" value="1"/>
</dbReference>
<dbReference type="SMART" id="SM00470">
    <property type="entry name" value="ParB"/>
    <property type="match status" value="1"/>
</dbReference>
<feature type="compositionally biased region" description="Low complexity" evidence="1">
    <location>
        <begin position="208"/>
        <end position="244"/>
    </location>
</feature>
<evidence type="ECO:0000256" key="1">
    <source>
        <dbReference type="SAM" id="MobiDB-lite"/>
    </source>
</evidence>
<dbReference type="InterPro" id="IPR036086">
    <property type="entry name" value="ParB/Sulfiredoxin_sf"/>
</dbReference>
<dbReference type="RefSeq" id="WP_054209357.1">
    <property type="nucleotide sequence ID" value="NZ_LGSZ01000040.1"/>
</dbReference>
<dbReference type="EMBL" id="LGSZ01000040">
    <property type="protein sequence ID" value="KPH80555.1"/>
    <property type="molecule type" value="Genomic_DNA"/>
</dbReference>
<reference evidence="3 4" key="1">
    <citation type="submission" date="2015-07" db="EMBL/GenBank/DDBJ databases">
        <title>Whole genome sequencing of Bosea vaviloviae isolated from cave pool.</title>
        <authorList>
            <person name="Tan N.E.H."/>
            <person name="Lee Y.P."/>
            <person name="Gan H.M."/>
            <person name="Barton H."/>
            <person name="Savka M.A."/>
        </authorList>
    </citation>
    <scope>NUCLEOTIDE SEQUENCE [LARGE SCALE GENOMIC DNA]</scope>
    <source>
        <strain evidence="3 4">SD260</strain>
    </source>
</reference>
<organism evidence="3 4">
    <name type="scientific">Bosea vaviloviae</name>
    <dbReference type="NCBI Taxonomy" id="1526658"/>
    <lineage>
        <taxon>Bacteria</taxon>
        <taxon>Pseudomonadati</taxon>
        <taxon>Pseudomonadota</taxon>
        <taxon>Alphaproteobacteria</taxon>
        <taxon>Hyphomicrobiales</taxon>
        <taxon>Boseaceae</taxon>
        <taxon>Bosea</taxon>
    </lineage>
</organism>
<feature type="domain" description="ParB-like N-terminal" evidence="2">
    <location>
        <begin position="18"/>
        <end position="108"/>
    </location>
</feature>
<name>A0A0N1N3J6_9HYPH</name>
<feature type="compositionally biased region" description="Low complexity" evidence="1">
    <location>
        <begin position="192"/>
        <end position="201"/>
    </location>
</feature>
<gene>
    <name evidence="3" type="ORF">AE618_12335</name>
</gene>
<dbReference type="OrthoDB" id="9816381at2"/>
<evidence type="ECO:0000313" key="4">
    <source>
        <dbReference type="Proteomes" id="UP000037822"/>
    </source>
</evidence>